<dbReference type="PANTHER" id="PTHR18460:SF3">
    <property type="entry name" value="TELO2-INTERACTING PROTEIN 1 HOMOLOG"/>
    <property type="match status" value="1"/>
</dbReference>
<dbReference type="RefSeq" id="XP_048130201.1">
    <property type="nucleotide sequence ID" value="XM_048274244.1"/>
</dbReference>
<reference evidence="5" key="2">
    <citation type="submission" date="2025-08" db="UniProtKB">
        <authorList>
            <consortium name="RefSeq"/>
        </authorList>
    </citation>
    <scope>IDENTIFICATION</scope>
    <source>
        <tissue evidence="5">Leaf</tissue>
    </source>
</reference>
<dbReference type="InterPro" id="IPR052587">
    <property type="entry name" value="TELO2-interacting_protein_1"/>
</dbReference>
<dbReference type="SUPFAM" id="SSF48371">
    <property type="entry name" value="ARM repeat"/>
    <property type="match status" value="1"/>
</dbReference>
<dbReference type="GeneID" id="115739075"/>
<evidence type="ECO:0000259" key="3">
    <source>
        <dbReference type="Pfam" id="PF24181"/>
    </source>
</evidence>
<evidence type="ECO:0000259" key="2">
    <source>
        <dbReference type="Pfam" id="PF24173"/>
    </source>
</evidence>
<sequence>MFASLSLSLSLSLSQSSPAFLRVEDHRMESMEMTSCFMDEEEAEKRSRVFAELKPYCLDLLDLVQHPQKHSPALSALLCFLRDSPTDSLQPFFDYTLFPLLLLLDVAVDDRTQHKIDPQDHGVSSHKPHRVSDIAAEAVLQCLEELLKKCYLGSVDQMVVILKKLTYGALLSPSVASEEFREGIIKCFRALLLNLLPCSDSSCSCEQINGFPSLLVGDDMLTHPVRRSRQNLGGECLLAFLQTQTASAAIGHWLSLLLEAADFEAVRGHRGSAKLRIEAFLTLRVLVAKVGTSDALAFFLPGVVSKFTKVLGFARTMSSGAAGNIEAINQSIRGLAEYLMIVLEDDANLLCLEMSLNSKMNSEIYSSTDSFLRELRRLPIRDQGHEVLSENSVIKVESKKTANEIQEQTAGSSKGLQTLTVNRTKNWVEETSANVHKLLSATFPHICVHPAKRLRRGLLAAIEGILTKCNNTLKESKLLLLECLCALVVDESEEISASAQEFLRYIFSFSRIETVERDIAEMLSRLLEKLPKMVLQDEESFALSSAQQLLVVMYFSGPCLVVDRLLHSPVTAARFFDVLAMCLGQHSVFAGSLEKLVLARSSSVGYIRSVAELKSQSHLTRDQHEGAQVKEIGYSQENIENSSELPRMPPWFENVGSQKLYRTLAQIVRLVGLSLLADSRCEGHLSAIADIPLGYVRKLVSEIRIRDYNKESWQSWYYRTGSGQLLQQASTAVCILNEMIFGLSDKAFENFEQMFRKSTVSGDELQKLTSGLNDRHSPTCHAHDPSAWNLARESSNENQLIDCIGRILHEYVSPEVWNFSLGQGSSHVEYEGKDEDFPLHFLHDAAMLHQVIIEGIGIFNMCLGKNFAFSGFMHSSLYLLLENLVSPNFHVRAAADIVLHVISKTSGYLSVGQLVLENADYVIDSICQQLRHLNLNPHVPSVLAAMLSYIGVAEKILPLLEEPMRSVSLKLEILGRYQHPDLTIPFLKAVAEIAKSSKREALLLPDEAESFLLHVKAKLLEKEQRLRTESGQSSRLHHEEGASYCTRSGDSCVIVYVAGCHVAGRSVHEELEEITFKLNSSKRYRRTIGSIAGSCLVTATPLLASSKQPMCLVALDILENGILALANVEAAYRHETQAKEAIEEFIQSCSLYQLQDLLDAADQQTDENRLLPAMNKIWPFFIVCVQNSNPAVVRRCLAAVSSSVQICGGDFFSRRFHTDGGHFWRLLTASPFHTKHDVRKERIPLQLPYRSVVPSSDEPMAEVSTLKVQAAVLNMIYELSQNKKSASALAAVLKKVTGLVVGIGCSGIASLQDACLNALQGLASIDPDLVWLLLADVYYSVKKKDIPLPPTSELPEIIQVLPPLSSPKEYLYVQYGGQTYGFEINVSAVGVIFRKLNSLVFSNQMYC</sequence>
<dbReference type="InterPro" id="IPR049362">
    <property type="entry name" value="TTI1_rpt"/>
</dbReference>
<organism evidence="4 5">
    <name type="scientific">Rhodamnia argentea</name>
    <dbReference type="NCBI Taxonomy" id="178133"/>
    <lineage>
        <taxon>Eukaryota</taxon>
        <taxon>Viridiplantae</taxon>
        <taxon>Streptophyta</taxon>
        <taxon>Embryophyta</taxon>
        <taxon>Tracheophyta</taxon>
        <taxon>Spermatophyta</taxon>
        <taxon>Magnoliopsida</taxon>
        <taxon>eudicotyledons</taxon>
        <taxon>Gunneridae</taxon>
        <taxon>Pentapetalae</taxon>
        <taxon>rosids</taxon>
        <taxon>malvids</taxon>
        <taxon>Myrtales</taxon>
        <taxon>Myrtaceae</taxon>
        <taxon>Myrtoideae</taxon>
        <taxon>Myrteae</taxon>
        <taxon>Australasian group</taxon>
        <taxon>Rhodamnia</taxon>
    </lineage>
</organism>
<accession>A0ABM3H0S1</accession>
<feature type="domain" description="TTI1 N-terminal TPR" evidence="2">
    <location>
        <begin position="239"/>
        <end position="491"/>
    </location>
</feature>
<proteinExistence type="predicted"/>
<keyword evidence="1" id="KW-0732">Signal</keyword>
<dbReference type="InterPro" id="IPR016024">
    <property type="entry name" value="ARM-type_fold"/>
</dbReference>
<evidence type="ECO:0000256" key="1">
    <source>
        <dbReference type="SAM" id="SignalP"/>
    </source>
</evidence>
<dbReference type="InterPro" id="IPR057567">
    <property type="entry name" value="TPR_TTI1_C"/>
</dbReference>
<dbReference type="InterPro" id="IPR057566">
    <property type="entry name" value="TPR_TTI1_N"/>
</dbReference>
<dbReference type="Pfam" id="PF24173">
    <property type="entry name" value="TPR_TTI1_N"/>
    <property type="match status" value="1"/>
</dbReference>
<dbReference type="Pfam" id="PF21547">
    <property type="entry name" value="TTI1"/>
    <property type="match status" value="1"/>
</dbReference>
<evidence type="ECO:0000313" key="5">
    <source>
        <dbReference type="RefSeq" id="XP_048130201.1"/>
    </source>
</evidence>
<protein>
    <submittedName>
        <fullName evidence="5">TELO2-interacting protein 1 homolog isoform X1</fullName>
    </submittedName>
</protein>
<keyword evidence="4" id="KW-1185">Reference proteome</keyword>
<feature type="signal peptide" evidence="1">
    <location>
        <begin position="1"/>
        <end position="16"/>
    </location>
</feature>
<dbReference type="Pfam" id="PF24181">
    <property type="entry name" value="TPR_TTI1_C"/>
    <property type="match status" value="1"/>
</dbReference>
<reference evidence="4" key="1">
    <citation type="submission" date="2025-05" db="UniProtKB">
        <authorList>
            <consortium name="RefSeq"/>
        </authorList>
    </citation>
    <scope>NUCLEOTIDE SEQUENCE [LARGE SCALE GENOMIC DNA]</scope>
</reference>
<gene>
    <name evidence="5" type="primary">LOC115739075</name>
</gene>
<feature type="domain" description="TTI1 C-terminal TPR" evidence="3">
    <location>
        <begin position="1101"/>
        <end position="1331"/>
    </location>
</feature>
<name>A0ABM3H0S1_9MYRT</name>
<dbReference type="Proteomes" id="UP000827889">
    <property type="component" value="Chromosome 2"/>
</dbReference>
<feature type="chain" id="PRO_5047080910" evidence="1">
    <location>
        <begin position="17"/>
        <end position="1407"/>
    </location>
</feature>
<evidence type="ECO:0000313" key="4">
    <source>
        <dbReference type="Proteomes" id="UP000827889"/>
    </source>
</evidence>
<dbReference type="PANTHER" id="PTHR18460">
    <property type="entry name" value="TEL2 INTERACTING PROTEIN 1 TTI1 FAMILY MEMBER"/>
    <property type="match status" value="1"/>
</dbReference>